<dbReference type="EMBL" id="CAFBPG010000002">
    <property type="protein sequence ID" value="CAB5001920.1"/>
    <property type="molecule type" value="Genomic_DNA"/>
</dbReference>
<dbReference type="GO" id="GO:0008703">
    <property type="term" value="F:5-amino-6-(5-phosphoribosylamino)uracil reductase activity"/>
    <property type="evidence" value="ECO:0007669"/>
    <property type="project" value="InterPro"/>
</dbReference>
<dbReference type="Gene3D" id="3.40.430.10">
    <property type="entry name" value="Dihydrofolate Reductase, subunit A"/>
    <property type="match status" value="1"/>
</dbReference>
<protein>
    <submittedName>
        <fullName evidence="6">Unannotated protein</fullName>
    </submittedName>
</protein>
<evidence type="ECO:0000313" key="4">
    <source>
        <dbReference type="EMBL" id="CAB4691238.1"/>
    </source>
</evidence>
<dbReference type="Pfam" id="PF01872">
    <property type="entry name" value="RibD_C"/>
    <property type="match status" value="1"/>
</dbReference>
<evidence type="ECO:0000313" key="9">
    <source>
        <dbReference type="EMBL" id="CAB4972105.1"/>
    </source>
</evidence>
<evidence type="ECO:0000313" key="7">
    <source>
        <dbReference type="EMBL" id="CAB4848492.1"/>
    </source>
</evidence>
<evidence type="ECO:0000313" key="8">
    <source>
        <dbReference type="EMBL" id="CAB4902330.1"/>
    </source>
</evidence>
<organism evidence="6">
    <name type="scientific">freshwater metagenome</name>
    <dbReference type="NCBI Taxonomy" id="449393"/>
    <lineage>
        <taxon>unclassified sequences</taxon>
        <taxon>metagenomes</taxon>
        <taxon>ecological metagenomes</taxon>
    </lineage>
</organism>
<dbReference type="GO" id="GO:0009231">
    <property type="term" value="P:riboflavin biosynthetic process"/>
    <property type="evidence" value="ECO:0007669"/>
    <property type="project" value="InterPro"/>
</dbReference>
<dbReference type="InterPro" id="IPR002734">
    <property type="entry name" value="RibDG_C"/>
</dbReference>
<evidence type="ECO:0000259" key="1">
    <source>
        <dbReference type="Pfam" id="PF01872"/>
    </source>
</evidence>
<dbReference type="EMBL" id="CAEZUA010000007">
    <property type="protein sequence ID" value="CAB4581603.1"/>
    <property type="molecule type" value="Genomic_DNA"/>
</dbReference>
<dbReference type="EMBL" id="CAFBJH010000011">
    <property type="protein sequence ID" value="CAB4848492.1"/>
    <property type="molecule type" value="Genomic_DNA"/>
</dbReference>
<gene>
    <name evidence="2" type="ORF">UFOPK1773_00200</name>
    <name evidence="3" type="ORF">UFOPK2288_00365</name>
    <name evidence="4" type="ORF">UFOPK2589_00282</name>
    <name evidence="5" type="ORF">UFOPK2931_00451</name>
    <name evidence="6" type="ORF">UFOPK3056_00113</name>
    <name evidence="7" type="ORF">UFOPK3287_00330</name>
    <name evidence="8" type="ORF">UFOPK3558_00748</name>
    <name evidence="9" type="ORF">UFOPK3916_00494</name>
    <name evidence="10" type="ORF">UFOPK4074_00057</name>
</gene>
<evidence type="ECO:0000313" key="5">
    <source>
        <dbReference type="EMBL" id="CAB4776246.1"/>
    </source>
</evidence>
<feature type="domain" description="Bacterial bifunctional deaminase-reductase C-terminal" evidence="1">
    <location>
        <begin position="11"/>
        <end position="136"/>
    </location>
</feature>
<accession>A0A6J6XI57</accession>
<name>A0A6J6XI57_9ZZZZ</name>
<dbReference type="EMBL" id="CAFBOE010000028">
    <property type="protein sequence ID" value="CAB4972105.1"/>
    <property type="molecule type" value="Genomic_DNA"/>
</dbReference>
<dbReference type="InterPro" id="IPR024072">
    <property type="entry name" value="DHFR-like_dom_sf"/>
</dbReference>
<sequence length="169" mass="18216">MSTVASILLGADGSTAKGGSSRSLSSPADRARFLDFRKSADVIVIGGATARAENYSRTPSPLIIVSHDQPETIGVNPQATWWNISPEESIVKATIEFGEHVHVEAGLSFLVPLLKLGLIDQLRISISTITGGSHKISLEDLTYYFSDVIQEEGDETVFLDCARPIAMKK</sequence>
<evidence type="ECO:0000313" key="10">
    <source>
        <dbReference type="EMBL" id="CAB5001920.1"/>
    </source>
</evidence>
<dbReference type="EMBL" id="CAEZZZ010000015">
    <property type="protein sequence ID" value="CAB4776246.1"/>
    <property type="molecule type" value="Genomic_DNA"/>
</dbReference>
<evidence type="ECO:0000313" key="6">
    <source>
        <dbReference type="EMBL" id="CAB4794918.1"/>
    </source>
</evidence>
<dbReference type="SUPFAM" id="SSF53597">
    <property type="entry name" value="Dihydrofolate reductase-like"/>
    <property type="match status" value="1"/>
</dbReference>
<proteinExistence type="predicted"/>
<dbReference type="EMBL" id="CAEZXT010000010">
    <property type="protein sequence ID" value="CAB4691238.1"/>
    <property type="molecule type" value="Genomic_DNA"/>
</dbReference>
<reference evidence="6" key="1">
    <citation type="submission" date="2020-05" db="EMBL/GenBank/DDBJ databases">
        <authorList>
            <person name="Chiriac C."/>
            <person name="Salcher M."/>
            <person name="Ghai R."/>
            <person name="Kavagutti S V."/>
        </authorList>
    </citation>
    <scope>NUCLEOTIDE SEQUENCE</scope>
</reference>
<dbReference type="EMBL" id="CAEZWS010000011">
    <property type="protein sequence ID" value="CAB4659782.1"/>
    <property type="molecule type" value="Genomic_DNA"/>
</dbReference>
<dbReference type="EMBL" id="CAFBMI010000059">
    <property type="protein sequence ID" value="CAB4902330.1"/>
    <property type="molecule type" value="Genomic_DNA"/>
</dbReference>
<dbReference type="EMBL" id="CAFAAR010000004">
    <property type="protein sequence ID" value="CAB4794918.1"/>
    <property type="molecule type" value="Genomic_DNA"/>
</dbReference>
<dbReference type="AlphaFoldDB" id="A0A6J6XI57"/>
<evidence type="ECO:0000313" key="3">
    <source>
        <dbReference type="EMBL" id="CAB4659782.1"/>
    </source>
</evidence>
<evidence type="ECO:0000313" key="2">
    <source>
        <dbReference type="EMBL" id="CAB4581603.1"/>
    </source>
</evidence>